<dbReference type="PROSITE" id="PS50048">
    <property type="entry name" value="ZN2_CY6_FUNGAL_2"/>
    <property type="match status" value="1"/>
</dbReference>
<keyword evidence="4" id="KW-0804">Transcription</keyword>
<evidence type="ECO:0000256" key="3">
    <source>
        <dbReference type="ARBA" id="ARBA00023125"/>
    </source>
</evidence>
<evidence type="ECO:0000313" key="8">
    <source>
        <dbReference type="EMBL" id="KAK4547284.1"/>
    </source>
</evidence>
<feature type="domain" description="Zn(2)-C6 fungal-type" evidence="7">
    <location>
        <begin position="29"/>
        <end position="59"/>
    </location>
</feature>
<dbReference type="PANTHER" id="PTHR47540:SF4">
    <property type="entry name" value="TRANSCRIPTION FACTOR RGLT"/>
    <property type="match status" value="1"/>
</dbReference>
<evidence type="ECO:0000256" key="6">
    <source>
        <dbReference type="SAM" id="MobiDB-lite"/>
    </source>
</evidence>
<dbReference type="GO" id="GO:0000981">
    <property type="term" value="F:DNA-binding transcription factor activity, RNA polymerase II-specific"/>
    <property type="evidence" value="ECO:0007669"/>
    <property type="project" value="InterPro"/>
</dbReference>
<name>A0AAV9JPG1_9PEZI</name>
<dbReference type="Gene3D" id="4.10.240.10">
    <property type="entry name" value="Zn(2)-C6 fungal-type DNA-binding domain"/>
    <property type="match status" value="1"/>
</dbReference>
<evidence type="ECO:0000256" key="4">
    <source>
        <dbReference type="ARBA" id="ARBA00023163"/>
    </source>
</evidence>
<dbReference type="CDD" id="cd00067">
    <property type="entry name" value="GAL4"/>
    <property type="match status" value="1"/>
</dbReference>
<dbReference type="Proteomes" id="UP001324427">
    <property type="component" value="Unassembled WGS sequence"/>
</dbReference>
<dbReference type="GO" id="GO:0043565">
    <property type="term" value="F:sequence-specific DNA binding"/>
    <property type="evidence" value="ECO:0007669"/>
    <property type="project" value="TreeGrafter"/>
</dbReference>
<feature type="compositionally biased region" description="Polar residues" evidence="6">
    <location>
        <begin position="1"/>
        <end position="10"/>
    </location>
</feature>
<dbReference type="InterPro" id="IPR036864">
    <property type="entry name" value="Zn2-C6_fun-type_DNA-bd_sf"/>
</dbReference>
<feature type="region of interest" description="Disordered" evidence="6">
    <location>
        <begin position="1"/>
        <end position="28"/>
    </location>
</feature>
<dbReference type="Pfam" id="PF00172">
    <property type="entry name" value="Zn_clus"/>
    <property type="match status" value="1"/>
</dbReference>
<comment type="caution">
    <text evidence="8">The sequence shown here is derived from an EMBL/GenBank/DDBJ whole genome shotgun (WGS) entry which is preliminary data.</text>
</comment>
<dbReference type="PRINTS" id="PR00755">
    <property type="entry name" value="AFLATOXINBRP"/>
</dbReference>
<proteinExistence type="predicted"/>
<accession>A0AAV9JPG1</accession>
<feature type="region of interest" description="Disordered" evidence="6">
    <location>
        <begin position="151"/>
        <end position="214"/>
    </location>
</feature>
<keyword evidence="3" id="KW-0238">DNA-binding</keyword>
<dbReference type="EMBL" id="JAVFHQ010000011">
    <property type="protein sequence ID" value="KAK4547284.1"/>
    <property type="molecule type" value="Genomic_DNA"/>
</dbReference>
<evidence type="ECO:0000313" key="9">
    <source>
        <dbReference type="Proteomes" id="UP001324427"/>
    </source>
</evidence>
<dbReference type="InterPro" id="IPR051711">
    <property type="entry name" value="Stress_Response_Reg"/>
</dbReference>
<dbReference type="PROSITE" id="PS00463">
    <property type="entry name" value="ZN2_CY6_FUNGAL_1"/>
    <property type="match status" value="1"/>
</dbReference>
<dbReference type="GO" id="GO:0008270">
    <property type="term" value="F:zinc ion binding"/>
    <property type="evidence" value="ECO:0007669"/>
    <property type="project" value="InterPro"/>
</dbReference>
<evidence type="ECO:0000256" key="5">
    <source>
        <dbReference type="ARBA" id="ARBA00023242"/>
    </source>
</evidence>
<dbReference type="InterPro" id="IPR001138">
    <property type="entry name" value="Zn2Cys6_DnaBD"/>
</dbReference>
<keyword evidence="9" id="KW-1185">Reference proteome</keyword>
<dbReference type="GO" id="GO:0005634">
    <property type="term" value="C:nucleus"/>
    <property type="evidence" value="ECO:0007669"/>
    <property type="project" value="UniProtKB-SubCell"/>
</dbReference>
<dbReference type="GO" id="GO:0045944">
    <property type="term" value="P:positive regulation of transcription by RNA polymerase II"/>
    <property type="evidence" value="ECO:0007669"/>
    <property type="project" value="TreeGrafter"/>
</dbReference>
<feature type="region of interest" description="Disordered" evidence="6">
    <location>
        <begin position="61"/>
        <end position="111"/>
    </location>
</feature>
<sequence length="468" mass="49412">MTRTKAQAQTAQPGPSPDGAPPAGKRRAACDECRTKKLKCTGEQPHCSRCVREGIGCVYSAQKQMGRPKKKRQRTDDEEEMGAATDAQESHAAGRGSGRGAAQRPSASSWERMTVSAGMEVAGAGAGAGAGLLDDDSLSYFTPGGSLQPLPWLQPTGDDDWLMPHDHALPGLMTPDSSSSSNSPPTINLPPELLSTRHSHHHPQTKPDTSTHPLLLDPSLADDTNLGCPPSQTPLCACLSTLYLTLSTLQSPSPSATAFPTALAPLREAMQTARAVTACPHCPTAFLTALQNTHLLGTLLVSIAERFGTLVAAITAEARRADAADEMKRFRLADLDPGGGGGSASGASHPRATGTGGLGCAAAFSIELSPVEWRGMAKKVVRAEVHGPASSDDDDGGETCGPPYFTDLTRRMRERQERWHSGHNALPEDFPRDGEGRLIGGPRVPKGDHLCLKMIGYSEELLAGLDWT</sequence>
<reference evidence="8 9" key="1">
    <citation type="submission" date="2021-11" db="EMBL/GenBank/DDBJ databases">
        <title>Black yeast isolated from Biological Soil Crust.</title>
        <authorList>
            <person name="Kurbessoian T."/>
        </authorList>
    </citation>
    <scope>NUCLEOTIDE SEQUENCE [LARGE SCALE GENOMIC DNA]</scope>
    <source>
        <strain evidence="8 9">CCFEE 5522</strain>
    </source>
</reference>
<gene>
    <name evidence="8" type="ORF">LTR36_000939</name>
</gene>
<comment type="subcellular location">
    <subcellularLocation>
        <location evidence="1">Nucleus</location>
    </subcellularLocation>
</comment>
<feature type="compositionally biased region" description="Low complexity" evidence="6">
    <location>
        <begin position="90"/>
        <end position="109"/>
    </location>
</feature>
<organism evidence="8 9">
    <name type="scientific">Oleoguttula mirabilis</name>
    <dbReference type="NCBI Taxonomy" id="1507867"/>
    <lineage>
        <taxon>Eukaryota</taxon>
        <taxon>Fungi</taxon>
        <taxon>Dikarya</taxon>
        <taxon>Ascomycota</taxon>
        <taxon>Pezizomycotina</taxon>
        <taxon>Dothideomycetes</taxon>
        <taxon>Dothideomycetidae</taxon>
        <taxon>Mycosphaerellales</taxon>
        <taxon>Teratosphaeriaceae</taxon>
        <taxon>Oleoguttula</taxon>
    </lineage>
</organism>
<dbReference type="SUPFAM" id="SSF57701">
    <property type="entry name" value="Zn2/Cys6 DNA-binding domain"/>
    <property type="match status" value="1"/>
</dbReference>
<evidence type="ECO:0000256" key="1">
    <source>
        <dbReference type="ARBA" id="ARBA00004123"/>
    </source>
</evidence>
<dbReference type="SMART" id="SM00066">
    <property type="entry name" value="GAL4"/>
    <property type="match status" value="1"/>
</dbReference>
<evidence type="ECO:0000259" key="7">
    <source>
        <dbReference type="PROSITE" id="PS50048"/>
    </source>
</evidence>
<protein>
    <recommendedName>
        <fullName evidence="7">Zn(2)-C6 fungal-type domain-containing protein</fullName>
    </recommendedName>
</protein>
<keyword evidence="5" id="KW-0539">Nucleus</keyword>
<dbReference type="PANTHER" id="PTHR47540">
    <property type="entry name" value="THIAMINE REPRESSIBLE GENES REGULATORY PROTEIN THI5"/>
    <property type="match status" value="1"/>
</dbReference>
<dbReference type="AlphaFoldDB" id="A0AAV9JPG1"/>
<keyword evidence="2" id="KW-0805">Transcription regulation</keyword>
<evidence type="ECO:0000256" key="2">
    <source>
        <dbReference type="ARBA" id="ARBA00023015"/>
    </source>
</evidence>